<gene>
    <name evidence="3" type="ORF">PFCIRM138_11045</name>
</gene>
<protein>
    <submittedName>
        <fullName evidence="3">Uncharacterized protein</fullName>
    </submittedName>
</protein>
<dbReference type="EMBL" id="LM676427">
    <property type="protein sequence ID" value="CEP26943.1"/>
    <property type="molecule type" value="Genomic_DNA"/>
</dbReference>
<evidence type="ECO:0000256" key="2">
    <source>
        <dbReference type="SAM" id="Phobius"/>
    </source>
</evidence>
<feature type="region of interest" description="Disordered" evidence="1">
    <location>
        <begin position="27"/>
        <end position="47"/>
    </location>
</feature>
<proteinExistence type="predicted"/>
<name>A0A0B7P0P9_PROFF</name>
<sequence length="570" mass="58684">MSQDEWLRQFTAVYGRQPSSEEFLRAREGGFGSLDADPVPGANPAALDGSAQWLADFREQSGRLPTTQEFAAAKAAGFPRGAGQSTPPTPTTPRSVGSAFNGAIQTNGATPTRTAGTPMGAPSSFPPAPPVPPAPAIPPLAAPPSGNGDKSPLYRCWWAIVAYVMVLALIVAAVCFGIPGTGIHGLVNKPEAGASGSASVAAGSAAGSDASARVASMPASVPSCPRGWTPTTWASWNGGNSLVCKAAGKSTFHVNVTAGSQSYSTDGATTSPTGGYVANFDGGASAIVAFAGSLTQLTASGVSTVNVTSQAWDNGSSSGFTAVPSGHVTACPSGSYPFSMSVWGNQWLFTCGADQSNGTSFVYNNGSTSDAGGGVLNMSGKFCGATMDAYSICQGAQVVTVSSIAHATTTTYPTQSSYLPGTGVTNAYGPQQASSDTDARTTMDAEIKQDTPLAGAYLVGQWTPQLSAKWDGVSWQGKTWSNQDIANQFRDFKQKYSTAMMLRSADWSTLGLSGHDWVTMVAGISFTNAADANRWCYAKGFDSDNCFAVQLGHGAPDQTMQKWTPGHFGD</sequence>
<feature type="transmembrane region" description="Helical" evidence="2">
    <location>
        <begin position="156"/>
        <end position="179"/>
    </location>
</feature>
<feature type="region of interest" description="Disordered" evidence="1">
    <location>
        <begin position="77"/>
        <end position="145"/>
    </location>
</feature>
<reference evidence="3" key="1">
    <citation type="submission" date="2014-08" db="EMBL/GenBank/DDBJ databases">
        <authorList>
            <person name="Falentin Helene"/>
        </authorList>
    </citation>
    <scope>NUCLEOTIDE SEQUENCE</scope>
</reference>
<keyword evidence="2" id="KW-0472">Membrane</keyword>
<keyword evidence="2" id="KW-1133">Transmembrane helix</keyword>
<evidence type="ECO:0000313" key="3">
    <source>
        <dbReference type="EMBL" id="CEP26943.1"/>
    </source>
</evidence>
<feature type="compositionally biased region" description="Polar residues" evidence="1">
    <location>
        <begin position="103"/>
        <end position="115"/>
    </location>
</feature>
<keyword evidence="2" id="KW-0812">Transmembrane</keyword>
<evidence type="ECO:0000256" key="1">
    <source>
        <dbReference type="SAM" id="MobiDB-lite"/>
    </source>
</evidence>
<organism evidence="3">
    <name type="scientific">Propionibacterium freudenreichii subsp. freudenreichii</name>
    <dbReference type="NCBI Taxonomy" id="66712"/>
    <lineage>
        <taxon>Bacteria</taxon>
        <taxon>Bacillati</taxon>
        <taxon>Actinomycetota</taxon>
        <taxon>Actinomycetes</taxon>
        <taxon>Propionibacteriales</taxon>
        <taxon>Propionibacteriaceae</taxon>
        <taxon>Propionibacterium</taxon>
    </lineage>
</organism>
<accession>A0A0B7P0P9</accession>
<feature type="compositionally biased region" description="Pro residues" evidence="1">
    <location>
        <begin position="124"/>
        <end position="142"/>
    </location>
</feature>
<dbReference type="AlphaFoldDB" id="A0A0B7P0P9"/>